<feature type="binding site" evidence="8">
    <location>
        <position position="83"/>
    </location>
    <ligand>
        <name>Zn(2+)</name>
        <dbReference type="ChEBI" id="CHEBI:29105"/>
        <note>catalytic</note>
    </ligand>
</feature>
<dbReference type="GO" id="GO:0046872">
    <property type="term" value="F:metal ion binding"/>
    <property type="evidence" value="ECO:0007669"/>
    <property type="project" value="UniProtKB-KW"/>
</dbReference>
<evidence type="ECO:0000256" key="3">
    <source>
        <dbReference type="ARBA" id="ARBA00022692"/>
    </source>
</evidence>
<dbReference type="GO" id="GO:0046514">
    <property type="term" value="P:ceramide catabolic process"/>
    <property type="evidence" value="ECO:0007669"/>
    <property type="project" value="TreeGrafter"/>
</dbReference>
<dbReference type="InterPro" id="IPR008901">
    <property type="entry name" value="ACER"/>
</dbReference>
<dbReference type="GO" id="GO:0016811">
    <property type="term" value="F:hydrolase activity, acting on carbon-nitrogen (but not peptide) bonds, in linear amides"/>
    <property type="evidence" value="ECO:0007669"/>
    <property type="project" value="InterPro"/>
</dbReference>
<feature type="binding site" evidence="7">
    <location>
        <position position="21"/>
    </location>
    <ligand>
        <name>Ca(2+)</name>
        <dbReference type="ChEBI" id="CHEBI:29108"/>
    </ligand>
</feature>
<evidence type="ECO:0000256" key="4">
    <source>
        <dbReference type="ARBA" id="ARBA00022801"/>
    </source>
</evidence>
<keyword evidence="7" id="KW-0479">Metal-binding</keyword>
<accession>A0A9W9MSG3</accession>
<evidence type="ECO:0000256" key="9">
    <source>
        <dbReference type="SAM" id="Phobius"/>
    </source>
</evidence>
<keyword evidence="3 9" id="KW-0812">Transmembrane</keyword>
<dbReference type="Proteomes" id="UP001150879">
    <property type="component" value="Unassembled WGS sequence"/>
</dbReference>
<comment type="subcellular location">
    <subcellularLocation>
        <location evidence="1">Membrane</location>
        <topology evidence="1">Multi-pass membrane protein</topology>
    </subcellularLocation>
</comment>
<feature type="transmembrane region" description="Helical" evidence="9">
    <location>
        <begin position="177"/>
        <end position="196"/>
    </location>
</feature>
<comment type="cofactor">
    <cofactor evidence="8">
        <name>Zn(2+)</name>
        <dbReference type="ChEBI" id="CHEBI:29105"/>
    </cofactor>
</comment>
<keyword evidence="11" id="KW-1185">Reference proteome</keyword>
<keyword evidence="4" id="KW-0378">Hydrolase</keyword>
<evidence type="ECO:0000256" key="2">
    <source>
        <dbReference type="ARBA" id="ARBA00009780"/>
    </source>
</evidence>
<evidence type="ECO:0000256" key="8">
    <source>
        <dbReference type="PIRSR" id="PIRSR608901-2"/>
    </source>
</evidence>
<dbReference type="GO" id="GO:0005789">
    <property type="term" value="C:endoplasmic reticulum membrane"/>
    <property type="evidence" value="ECO:0007669"/>
    <property type="project" value="TreeGrafter"/>
</dbReference>
<feature type="transmembrane region" description="Helical" evidence="9">
    <location>
        <begin position="35"/>
        <end position="55"/>
    </location>
</feature>
<evidence type="ECO:0000256" key="6">
    <source>
        <dbReference type="ARBA" id="ARBA00023136"/>
    </source>
</evidence>
<feature type="transmembrane region" description="Helical" evidence="9">
    <location>
        <begin position="225"/>
        <end position="245"/>
    </location>
</feature>
<dbReference type="Pfam" id="PF05875">
    <property type="entry name" value="Ceramidase"/>
    <property type="match status" value="1"/>
</dbReference>
<dbReference type="AlphaFoldDB" id="A0A9W9MSG3"/>
<sequence>MDLATKTPFWGPQTSYLKGDWLFKDYVITRYVAEFINTVSSLVYIVLGIHGLLRIIKNGQATAGRSLPFFGLMGVGVCSAGYHMTLKYHTQMSDELSMHLLTTPLVHRLLTFQKSERYTRLMGIILFIEFTVVMVAHMVLDEFLLHAVTFGSGVLLIVICTMRVIPRQIPDAVIRKNVRSVTHFGVFCFLFGYMIWLVDEFTCRHLISIRHSIGLPLAFLFEFHGWWHVFTAIGGYIAVVVIDMLTAGEVHEDPTGQFAWPLPLVTRMMGSSVSKKEN</sequence>
<reference evidence="10" key="1">
    <citation type="submission" date="2022-11" db="EMBL/GenBank/DDBJ databases">
        <authorList>
            <person name="Petersen C."/>
        </authorList>
    </citation>
    <scope>NUCLEOTIDE SEQUENCE</scope>
    <source>
        <strain evidence="10">IBT 16849</strain>
    </source>
</reference>
<proteinExistence type="inferred from homology"/>
<evidence type="ECO:0000256" key="1">
    <source>
        <dbReference type="ARBA" id="ARBA00004141"/>
    </source>
</evidence>
<feature type="binding site" evidence="8">
    <location>
        <position position="224"/>
    </location>
    <ligand>
        <name>Zn(2+)</name>
        <dbReference type="ChEBI" id="CHEBI:29105"/>
        <note>catalytic</note>
    </ligand>
</feature>
<evidence type="ECO:0000313" key="10">
    <source>
        <dbReference type="EMBL" id="KAJ5206550.1"/>
    </source>
</evidence>
<keyword evidence="5 9" id="KW-1133">Transmembrane helix</keyword>
<gene>
    <name evidence="10" type="ORF">N7472_002998</name>
</gene>
<feature type="binding site" evidence="7">
    <location>
        <position position="20"/>
    </location>
    <ligand>
        <name>Ca(2+)</name>
        <dbReference type="ChEBI" id="CHEBI:29108"/>
    </ligand>
</feature>
<evidence type="ECO:0000313" key="11">
    <source>
        <dbReference type="Proteomes" id="UP001150879"/>
    </source>
</evidence>
<reference evidence="10" key="2">
    <citation type="journal article" date="2023" name="IMA Fungus">
        <title>Comparative genomic study of the Penicillium genus elucidates a diverse pangenome and 15 lateral gene transfer events.</title>
        <authorList>
            <person name="Petersen C."/>
            <person name="Sorensen T."/>
            <person name="Nielsen M.R."/>
            <person name="Sondergaard T.E."/>
            <person name="Sorensen J.L."/>
            <person name="Fitzpatrick D.A."/>
            <person name="Frisvad J.C."/>
            <person name="Nielsen K.L."/>
        </authorList>
    </citation>
    <scope>NUCLEOTIDE SEQUENCE</scope>
    <source>
        <strain evidence="10">IBT 16849</strain>
    </source>
</reference>
<feature type="binding site" evidence="8">
    <location>
        <position position="228"/>
    </location>
    <ligand>
        <name>Zn(2+)</name>
        <dbReference type="ChEBI" id="CHEBI:29105"/>
        <note>catalytic</note>
    </ligand>
</feature>
<feature type="binding site" evidence="7">
    <location>
        <position position="34"/>
    </location>
    <ligand>
        <name>Ca(2+)</name>
        <dbReference type="ChEBI" id="CHEBI:29108"/>
    </ligand>
</feature>
<keyword evidence="7" id="KW-0106">Calcium</keyword>
<organism evidence="10 11">
    <name type="scientific">Penicillium cf. griseofulvum</name>
    <dbReference type="NCBI Taxonomy" id="2972120"/>
    <lineage>
        <taxon>Eukaryota</taxon>
        <taxon>Fungi</taxon>
        <taxon>Dikarya</taxon>
        <taxon>Ascomycota</taxon>
        <taxon>Pezizomycotina</taxon>
        <taxon>Eurotiomycetes</taxon>
        <taxon>Eurotiomycetidae</taxon>
        <taxon>Eurotiales</taxon>
        <taxon>Aspergillaceae</taxon>
        <taxon>Penicillium</taxon>
    </lineage>
</organism>
<keyword evidence="8" id="KW-0862">Zinc</keyword>
<keyword evidence="6 9" id="KW-0472">Membrane</keyword>
<dbReference type="GO" id="GO:0046513">
    <property type="term" value="P:ceramide biosynthetic process"/>
    <property type="evidence" value="ECO:0007669"/>
    <property type="project" value="TreeGrafter"/>
</dbReference>
<comment type="similarity">
    <text evidence="2">Belongs to the alkaline ceramidase family.</text>
</comment>
<protein>
    <submittedName>
        <fullName evidence="10">Alkaline phytoceramidase</fullName>
    </submittedName>
</protein>
<name>A0A9W9MSG3_9EURO</name>
<feature type="transmembrane region" description="Helical" evidence="9">
    <location>
        <begin position="118"/>
        <end position="137"/>
    </location>
</feature>
<dbReference type="PANTHER" id="PTHR46187">
    <property type="entry name" value="ALKALINE CERAMIDASE 3"/>
    <property type="match status" value="1"/>
</dbReference>
<dbReference type="EMBL" id="JAPQKP010000002">
    <property type="protein sequence ID" value="KAJ5206550.1"/>
    <property type="molecule type" value="Genomic_DNA"/>
</dbReference>
<evidence type="ECO:0000256" key="7">
    <source>
        <dbReference type="PIRSR" id="PIRSR608901-1"/>
    </source>
</evidence>
<feature type="transmembrane region" description="Helical" evidence="9">
    <location>
        <begin position="143"/>
        <end position="165"/>
    </location>
</feature>
<comment type="caution">
    <text evidence="10">The sequence shown here is derived from an EMBL/GenBank/DDBJ whole genome shotgun (WGS) entry which is preliminary data.</text>
</comment>
<dbReference type="PANTHER" id="PTHR46187:SF1">
    <property type="entry name" value="ALKALINE PHYTOCERAMIDASE"/>
    <property type="match status" value="1"/>
</dbReference>
<evidence type="ECO:0000256" key="5">
    <source>
        <dbReference type="ARBA" id="ARBA00022989"/>
    </source>
</evidence>